<evidence type="ECO:0000313" key="3">
    <source>
        <dbReference type="Proteomes" id="UP001601059"/>
    </source>
</evidence>
<dbReference type="Proteomes" id="UP001601059">
    <property type="component" value="Unassembled WGS sequence"/>
</dbReference>
<reference evidence="2 3" key="1">
    <citation type="submission" date="2024-08" db="EMBL/GenBank/DDBJ databases">
        <title>Two novel Cytobacillus novel species.</title>
        <authorList>
            <person name="Liu G."/>
        </authorList>
    </citation>
    <scope>NUCLEOTIDE SEQUENCE [LARGE SCALE GENOMIC DNA]</scope>
    <source>
        <strain evidence="2 3">FJAT-54145</strain>
    </source>
</reference>
<proteinExistence type="predicted"/>
<name>A0ABW6KIY9_9BACI</name>
<evidence type="ECO:0000313" key="2">
    <source>
        <dbReference type="EMBL" id="MFE8702813.1"/>
    </source>
</evidence>
<sequence>MEKHLLNSPHLPEEEQYAQIADRVIKQSLLEYKKEKLKQEIDQTLIDGNKKEFMRLTKELNSIS</sequence>
<dbReference type="RefSeq" id="WP_389362798.1">
    <property type="nucleotide sequence ID" value="NZ_JBIACK010000011.1"/>
</dbReference>
<protein>
    <submittedName>
        <fullName evidence="2">IDEAL domain-containing protein</fullName>
    </submittedName>
</protein>
<dbReference type="Pfam" id="PF08858">
    <property type="entry name" value="IDEAL"/>
    <property type="match status" value="1"/>
</dbReference>
<dbReference type="Gene3D" id="4.10.810.10">
    <property type="entry name" value="Virus Scaffolding Protein, Chain A"/>
    <property type="match status" value="1"/>
</dbReference>
<comment type="caution">
    <text evidence="2">The sequence shown here is derived from an EMBL/GenBank/DDBJ whole genome shotgun (WGS) entry which is preliminary data.</text>
</comment>
<keyword evidence="3" id="KW-1185">Reference proteome</keyword>
<dbReference type="SMART" id="SM00914">
    <property type="entry name" value="IDEAL"/>
    <property type="match status" value="1"/>
</dbReference>
<evidence type="ECO:0000259" key="1">
    <source>
        <dbReference type="SMART" id="SM00914"/>
    </source>
</evidence>
<dbReference type="EMBL" id="JBIACK010000011">
    <property type="protein sequence ID" value="MFE8702813.1"/>
    <property type="molecule type" value="Genomic_DNA"/>
</dbReference>
<organism evidence="2 3">
    <name type="scientific">Cytobacillus spartinae</name>
    <dbReference type="NCBI Taxonomy" id="3299023"/>
    <lineage>
        <taxon>Bacteria</taxon>
        <taxon>Bacillati</taxon>
        <taxon>Bacillota</taxon>
        <taxon>Bacilli</taxon>
        <taxon>Bacillales</taxon>
        <taxon>Bacillaceae</taxon>
        <taxon>Cytobacillus</taxon>
    </lineage>
</organism>
<feature type="domain" description="IDEAL" evidence="1">
    <location>
        <begin position="24"/>
        <end position="60"/>
    </location>
</feature>
<dbReference type="InterPro" id="IPR014957">
    <property type="entry name" value="IDEAL_dom"/>
</dbReference>
<gene>
    <name evidence="2" type="ORF">ACFYKX_19600</name>
</gene>
<accession>A0ABW6KIY9</accession>
<dbReference type="InterPro" id="IPR027393">
    <property type="entry name" value="Virus_scaffolding_prot_C"/>
</dbReference>